<protein>
    <recommendedName>
        <fullName evidence="3">RiboL-PSP-HEPN domain-containing protein</fullName>
    </recommendedName>
</protein>
<name>A0A546XRY7_AGRTU</name>
<comment type="caution">
    <text evidence="1">The sequence shown here is derived from an EMBL/GenBank/DDBJ whole genome shotgun (WGS) entry which is preliminary data.</text>
</comment>
<dbReference type="AlphaFoldDB" id="A0A546XRY7"/>
<sequence length="201" mass="22333">MPSAHFRSLSKEIKTLGRLYLNFAARPAGDYTARQLSSSAAYTLFCHAEFENYFERWAGEITDIVETSWNSKKATKPLVHLCAFLDARPEVQAIPSKDVWSEPIVLAIKRQRAAVKANHGIKEQNICRLFAPLGYDVRTIDAVLLGDLDAFGSLRGDYAHGPHGAIVKSGFDPFARKVKAEALMTSIQLLDHDLVAFRDAV</sequence>
<evidence type="ECO:0008006" key="3">
    <source>
        <dbReference type="Google" id="ProtNLM"/>
    </source>
</evidence>
<proteinExistence type="predicted"/>
<dbReference type="RefSeq" id="WP_142859174.1">
    <property type="nucleotide sequence ID" value="NZ_SGOE01000008.1"/>
</dbReference>
<accession>A0A546XRY7</accession>
<evidence type="ECO:0000313" key="2">
    <source>
        <dbReference type="Proteomes" id="UP000317023"/>
    </source>
</evidence>
<evidence type="ECO:0000313" key="1">
    <source>
        <dbReference type="EMBL" id="TRB03503.1"/>
    </source>
</evidence>
<reference evidence="1 2" key="1">
    <citation type="journal article" date="2019" name="Appl. Microbiol. Biotechnol.">
        <title>Differential efficiency of wild type rhizogenic strains for rol gene transformation of plants.</title>
        <authorList>
            <person name="Desmet S."/>
            <person name="De Keyser E."/>
            <person name="Van Vaerenbergh J."/>
            <person name="Baeyen S."/>
            <person name="Van Huylenbroeck J."/>
            <person name="Geelen D."/>
            <person name="Dhooghe E."/>
        </authorList>
    </citation>
    <scope>NUCLEOTIDE SEQUENCE [LARGE SCALE GENOMIC DNA]</scope>
    <source>
        <strain evidence="1 2">MAFF210266</strain>
    </source>
</reference>
<dbReference type="EMBL" id="SGOE01000008">
    <property type="protein sequence ID" value="TRB03503.1"/>
    <property type="molecule type" value="Genomic_DNA"/>
</dbReference>
<dbReference type="Proteomes" id="UP000317023">
    <property type="component" value="Unassembled WGS sequence"/>
</dbReference>
<gene>
    <name evidence="1" type="ORF">EXN61_21835</name>
</gene>
<organism evidence="1 2">
    <name type="scientific">Agrobacterium tumefaciens</name>
    <dbReference type="NCBI Taxonomy" id="358"/>
    <lineage>
        <taxon>Bacteria</taxon>
        <taxon>Pseudomonadati</taxon>
        <taxon>Pseudomonadota</taxon>
        <taxon>Alphaproteobacteria</taxon>
        <taxon>Hyphomicrobiales</taxon>
        <taxon>Rhizobiaceae</taxon>
        <taxon>Rhizobium/Agrobacterium group</taxon>
        <taxon>Agrobacterium</taxon>
        <taxon>Agrobacterium tumefaciens complex</taxon>
    </lineage>
</organism>